<name>A0A392PFF5_9FABA</name>
<protein>
    <submittedName>
        <fullName evidence="2">Uncharacterized protein</fullName>
    </submittedName>
</protein>
<evidence type="ECO:0000313" key="3">
    <source>
        <dbReference type="Proteomes" id="UP000265520"/>
    </source>
</evidence>
<feature type="compositionally biased region" description="Acidic residues" evidence="1">
    <location>
        <begin position="159"/>
        <end position="176"/>
    </location>
</feature>
<comment type="caution">
    <text evidence="2">The sequence shown here is derived from an EMBL/GenBank/DDBJ whole genome shotgun (WGS) entry which is preliminary data.</text>
</comment>
<organism evidence="2 3">
    <name type="scientific">Trifolium medium</name>
    <dbReference type="NCBI Taxonomy" id="97028"/>
    <lineage>
        <taxon>Eukaryota</taxon>
        <taxon>Viridiplantae</taxon>
        <taxon>Streptophyta</taxon>
        <taxon>Embryophyta</taxon>
        <taxon>Tracheophyta</taxon>
        <taxon>Spermatophyta</taxon>
        <taxon>Magnoliopsida</taxon>
        <taxon>eudicotyledons</taxon>
        <taxon>Gunneridae</taxon>
        <taxon>Pentapetalae</taxon>
        <taxon>rosids</taxon>
        <taxon>fabids</taxon>
        <taxon>Fabales</taxon>
        <taxon>Fabaceae</taxon>
        <taxon>Papilionoideae</taxon>
        <taxon>50 kb inversion clade</taxon>
        <taxon>NPAAA clade</taxon>
        <taxon>Hologalegina</taxon>
        <taxon>IRL clade</taxon>
        <taxon>Trifolieae</taxon>
        <taxon>Trifolium</taxon>
    </lineage>
</organism>
<proteinExistence type="predicted"/>
<dbReference type="EMBL" id="LXQA010076391">
    <property type="protein sequence ID" value="MCI10482.1"/>
    <property type="molecule type" value="Genomic_DNA"/>
</dbReference>
<feature type="non-terminal residue" evidence="2">
    <location>
        <position position="198"/>
    </location>
</feature>
<feature type="region of interest" description="Disordered" evidence="1">
    <location>
        <begin position="146"/>
        <end position="183"/>
    </location>
</feature>
<keyword evidence="3" id="KW-1185">Reference proteome</keyword>
<dbReference type="AlphaFoldDB" id="A0A392PFF5"/>
<evidence type="ECO:0000256" key="1">
    <source>
        <dbReference type="SAM" id="MobiDB-lite"/>
    </source>
</evidence>
<accession>A0A392PFF5</accession>
<evidence type="ECO:0000313" key="2">
    <source>
        <dbReference type="EMBL" id="MCI10482.1"/>
    </source>
</evidence>
<sequence>GFEKPSRVLLDYNHHTNEFAITFIAAIDTVETIDLPDRPSTFETLISPNENKIIIPLQFYQLWKRQLHRHNYSRITTLHGSAGVHFGMDDNKVFMFYGQDVAQAFGFHKQTKVLLQYHTRLNEFAMTIIPEVDPCETDNHPNIIVNPSISDESHAGTDILDEADDDEADDHEEENGEQPLEIHTWNKIVTRAMANLRK</sequence>
<reference evidence="2 3" key="1">
    <citation type="journal article" date="2018" name="Front. Plant Sci.">
        <title>Red Clover (Trifolium pratense) and Zigzag Clover (T. medium) - A Picture of Genomic Similarities and Differences.</title>
        <authorList>
            <person name="Dluhosova J."/>
            <person name="Istvanek J."/>
            <person name="Nedelnik J."/>
            <person name="Repkova J."/>
        </authorList>
    </citation>
    <scope>NUCLEOTIDE SEQUENCE [LARGE SCALE GENOMIC DNA]</scope>
    <source>
        <strain evidence="3">cv. 10/8</strain>
        <tissue evidence="2">Leaf</tissue>
    </source>
</reference>
<feature type="non-terminal residue" evidence="2">
    <location>
        <position position="1"/>
    </location>
</feature>
<dbReference type="Proteomes" id="UP000265520">
    <property type="component" value="Unassembled WGS sequence"/>
</dbReference>